<dbReference type="PANTHER" id="PTHR24251:SF50">
    <property type="entry name" value="ATTRACTIN-LIKE 1A"/>
    <property type="match status" value="1"/>
</dbReference>
<evidence type="ECO:0000256" key="1">
    <source>
        <dbReference type="ARBA" id="ARBA00022737"/>
    </source>
</evidence>
<sequence>MYTLQTTTLFLFGFFLHSCKGAECGGVLTDPFGVITSPNFPSYYSSKTQCTWVIKAPEGSRINVNVTDFEMEHNPKCSFDYLELFNGPNASSPPIGKYCGTAPPKGFESQSNSVGIVFITDHSKSAMGFRMTYTFTQDCPHERNSVNCSNQCHCLVGLCDGVTGACGNGVCKDGWKGTACNETCPQGSYSINCSNHCHCRVGPCDGVTGACGNGGCKDGWTGIACNEKCGGVLTDPFGVITSPNYPSNYSNKVQCIWLINAPEDSRINVNFTVLEMEPHPKCNFDYLELFNGPNASSPSFGKFCVTVPPMVFKSRSNSARIVFSSDSTVSSRGFNLTYTFSVQDIFYMGCYEDSKNRTLADYDYHSKSNSPTECSNNCSHYKFYGVEGTTHCLCGNALHSTTKKPESECSFICPGDRSQICGADWRINIYSHGDCPLGSTGVNCSKQCNCRVNPCDNVTGACGNDGCKDGWTGIACNESCTLGSYSNNCSKQCHCRVGPCDGFTGACGNDGCIDGWTGIACNEKCGGVLTESFGVITSPNYPSDYSRKVQCTWVINAPEDYRINVDFRDFALEYHSDCNHDYLELFNGPNASSPSFGKFCWTAPPKGFTSQSNSARIVFSTDSSDSARGFNLTYTFYADCPLGSYSFNCSKQCHCLVGPCDSVTGACENDGCKDGWTGIACNEKCGGVLTDPFGVITSPNYPSYYSNKFQCTWVIKAPFGSRINVNFTDFEMEPHPKCNFDYLELFNGPNASSPPIGKYCGAAPPKGFQSQSNSVGIVFITDHSKSAMGFRVTYTFTQECGGVLTDAFGVITSPNYPSNYNRQVQCTWDINAPEDYRINVNFRDFALEHHSNCNHDYLELFNGPNASYPSFGKFCGTAQPSGFQSQSNSVRIVFSTDSSDSARGFNLTYTFSLQANISISTTERQHGHSEDGKSATLPSVLGVLGVVLVAAILFAVVYIRRRRCQSARGASDNTDLLTSMEPGNYDCHEMPSRGQQESTY</sequence>
<dbReference type="InterPro" id="IPR035914">
    <property type="entry name" value="Sperma_CUB_dom_sf"/>
</dbReference>
<feature type="domain" description="CUB" evidence="7">
    <location>
        <begin position="525"/>
        <end position="637"/>
    </location>
</feature>
<feature type="domain" description="CUB" evidence="7">
    <location>
        <begin position="685"/>
        <end position="797"/>
    </location>
</feature>
<evidence type="ECO:0000256" key="2">
    <source>
        <dbReference type="ARBA" id="ARBA00023157"/>
    </source>
</evidence>
<dbReference type="PROSITE" id="PS51212">
    <property type="entry name" value="WSC"/>
    <property type="match status" value="1"/>
</dbReference>
<dbReference type="Gene3D" id="2.170.300.10">
    <property type="entry name" value="Tie2 ligand-binding domain superfamily"/>
    <property type="match status" value="1"/>
</dbReference>
<evidence type="ECO:0000256" key="5">
    <source>
        <dbReference type="SAM" id="Phobius"/>
    </source>
</evidence>
<evidence type="ECO:0000313" key="9">
    <source>
        <dbReference type="EMBL" id="KAH3707422.1"/>
    </source>
</evidence>
<dbReference type="Pfam" id="PF01822">
    <property type="entry name" value="WSC"/>
    <property type="match status" value="1"/>
</dbReference>
<evidence type="ECO:0000256" key="6">
    <source>
        <dbReference type="SAM" id="SignalP"/>
    </source>
</evidence>
<dbReference type="FunFam" id="2.60.120.290:FF:000013">
    <property type="entry name" value="Membrane frizzled-related protein"/>
    <property type="match status" value="5"/>
</dbReference>
<feature type="transmembrane region" description="Helical" evidence="5">
    <location>
        <begin position="940"/>
        <end position="959"/>
    </location>
</feature>
<comment type="caution">
    <text evidence="9">The sequence shown here is derived from an EMBL/GenBank/DDBJ whole genome shotgun (WGS) entry which is preliminary data.</text>
</comment>
<keyword evidence="5" id="KW-1133">Transmembrane helix</keyword>
<comment type="caution">
    <text evidence="3">Lacks conserved residue(s) required for the propagation of feature annotation.</text>
</comment>
<dbReference type="PANTHER" id="PTHR24251">
    <property type="entry name" value="OVOCHYMASE-RELATED"/>
    <property type="match status" value="1"/>
</dbReference>
<dbReference type="SMART" id="SM00321">
    <property type="entry name" value="WSC"/>
    <property type="match status" value="1"/>
</dbReference>
<evidence type="ECO:0000256" key="4">
    <source>
        <dbReference type="SAM" id="MobiDB-lite"/>
    </source>
</evidence>
<keyword evidence="2" id="KW-1015">Disulfide bond</keyword>
<feature type="chain" id="PRO_5039521257" evidence="6">
    <location>
        <begin position="22"/>
        <end position="1000"/>
    </location>
</feature>
<dbReference type="InterPro" id="IPR002889">
    <property type="entry name" value="WSC_carb-bd"/>
</dbReference>
<dbReference type="OrthoDB" id="10070993at2759"/>
<keyword evidence="10" id="KW-1185">Reference proteome</keyword>
<feature type="region of interest" description="Disordered" evidence="4">
    <location>
        <begin position="970"/>
        <end position="1000"/>
    </location>
</feature>
<gene>
    <name evidence="9" type="ORF">DPMN_066828</name>
</gene>
<reference evidence="9" key="2">
    <citation type="submission" date="2020-11" db="EMBL/GenBank/DDBJ databases">
        <authorList>
            <person name="McCartney M.A."/>
            <person name="Auch B."/>
            <person name="Kono T."/>
            <person name="Mallez S."/>
            <person name="Becker A."/>
            <person name="Gohl D.M."/>
            <person name="Silverstein K.A.T."/>
            <person name="Koren S."/>
            <person name="Bechman K.B."/>
            <person name="Herman A."/>
            <person name="Abrahante J.E."/>
            <person name="Garbe J."/>
        </authorList>
    </citation>
    <scope>NUCLEOTIDE SEQUENCE</scope>
    <source>
        <strain evidence="9">Duluth1</strain>
        <tissue evidence="9">Whole animal</tissue>
    </source>
</reference>
<organism evidence="9 10">
    <name type="scientific">Dreissena polymorpha</name>
    <name type="common">Zebra mussel</name>
    <name type="synonym">Mytilus polymorpha</name>
    <dbReference type="NCBI Taxonomy" id="45954"/>
    <lineage>
        <taxon>Eukaryota</taxon>
        <taxon>Metazoa</taxon>
        <taxon>Spiralia</taxon>
        <taxon>Lophotrochozoa</taxon>
        <taxon>Mollusca</taxon>
        <taxon>Bivalvia</taxon>
        <taxon>Autobranchia</taxon>
        <taxon>Heteroconchia</taxon>
        <taxon>Euheterodonta</taxon>
        <taxon>Imparidentia</taxon>
        <taxon>Neoheterodontei</taxon>
        <taxon>Myida</taxon>
        <taxon>Dreissenoidea</taxon>
        <taxon>Dreissenidae</taxon>
        <taxon>Dreissena</taxon>
    </lineage>
</organism>
<keyword evidence="6" id="KW-0732">Signal</keyword>
<dbReference type="PROSITE" id="PS01180">
    <property type="entry name" value="CUB"/>
    <property type="match status" value="5"/>
</dbReference>
<dbReference type="CDD" id="cd00041">
    <property type="entry name" value="CUB"/>
    <property type="match status" value="5"/>
</dbReference>
<name>A0A9D3YW86_DREPO</name>
<feature type="domain" description="CUB" evidence="7">
    <location>
        <begin position="229"/>
        <end position="341"/>
    </location>
</feature>
<protein>
    <submittedName>
        <fullName evidence="9">Uncharacterized protein</fullName>
    </submittedName>
</protein>
<accession>A0A9D3YW86</accession>
<proteinExistence type="predicted"/>
<keyword evidence="5" id="KW-0812">Transmembrane</keyword>
<feature type="domain" description="CUB" evidence="7">
    <location>
        <begin position="800"/>
        <end position="912"/>
    </location>
</feature>
<feature type="signal peptide" evidence="6">
    <location>
        <begin position="1"/>
        <end position="21"/>
    </location>
</feature>
<keyword evidence="1" id="KW-0677">Repeat</keyword>
<dbReference type="Pfam" id="PF00431">
    <property type="entry name" value="CUB"/>
    <property type="match status" value="5"/>
</dbReference>
<reference evidence="9" key="1">
    <citation type="journal article" date="2019" name="bioRxiv">
        <title>The Genome of the Zebra Mussel, Dreissena polymorpha: A Resource for Invasive Species Research.</title>
        <authorList>
            <person name="McCartney M.A."/>
            <person name="Auch B."/>
            <person name="Kono T."/>
            <person name="Mallez S."/>
            <person name="Zhang Y."/>
            <person name="Obille A."/>
            <person name="Becker A."/>
            <person name="Abrahante J.E."/>
            <person name="Garbe J."/>
            <person name="Badalamenti J.P."/>
            <person name="Herman A."/>
            <person name="Mangelson H."/>
            <person name="Liachko I."/>
            <person name="Sullivan S."/>
            <person name="Sone E.D."/>
            <person name="Koren S."/>
            <person name="Silverstein K.A.T."/>
            <person name="Beckman K.B."/>
            <person name="Gohl D.M."/>
        </authorList>
    </citation>
    <scope>NUCLEOTIDE SEQUENCE</scope>
    <source>
        <strain evidence="9">Duluth1</strain>
        <tissue evidence="9">Whole animal</tissue>
    </source>
</reference>
<dbReference type="Gene3D" id="2.60.120.290">
    <property type="entry name" value="Spermadhesin, CUB domain"/>
    <property type="match status" value="5"/>
</dbReference>
<feature type="domain" description="WSC" evidence="8">
    <location>
        <begin position="344"/>
        <end position="433"/>
    </location>
</feature>
<evidence type="ECO:0000256" key="3">
    <source>
        <dbReference type="PROSITE-ProRule" id="PRU00059"/>
    </source>
</evidence>
<evidence type="ECO:0000259" key="8">
    <source>
        <dbReference type="PROSITE" id="PS51212"/>
    </source>
</evidence>
<feature type="domain" description="CUB" evidence="7">
    <location>
        <begin position="24"/>
        <end position="136"/>
    </location>
</feature>
<evidence type="ECO:0000259" key="7">
    <source>
        <dbReference type="PROSITE" id="PS01180"/>
    </source>
</evidence>
<dbReference type="AlphaFoldDB" id="A0A9D3YW86"/>
<dbReference type="SMART" id="SM00042">
    <property type="entry name" value="CUB"/>
    <property type="match status" value="5"/>
</dbReference>
<dbReference type="Proteomes" id="UP000828390">
    <property type="component" value="Unassembled WGS sequence"/>
</dbReference>
<dbReference type="EMBL" id="JAIWYP010000014">
    <property type="protein sequence ID" value="KAH3707422.1"/>
    <property type="molecule type" value="Genomic_DNA"/>
</dbReference>
<keyword evidence="5" id="KW-0472">Membrane</keyword>
<evidence type="ECO:0000313" key="10">
    <source>
        <dbReference type="Proteomes" id="UP000828390"/>
    </source>
</evidence>
<dbReference type="InterPro" id="IPR000859">
    <property type="entry name" value="CUB_dom"/>
</dbReference>
<dbReference type="SUPFAM" id="SSF49854">
    <property type="entry name" value="Spermadhesin, CUB domain"/>
    <property type="match status" value="5"/>
</dbReference>